<reference evidence="5 6" key="1">
    <citation type="submission" date="2019-10" db="EMBL/GenBank/DDBJ databases">
        <authorList>
            <person name="Dong K."/>
        </authorList>
    </citation>
    <scope>NUCLEOTIDE SEQUENCE [LARGE SCALE GENOMIC DNA]</scope>
    <source>
        <strain evidence="5 6">DSM 28960</strain>
    </source>
</reference>
<dbReference type="RefSeq" id="WP_153496723.1">
    <property type="nucleotide sequence ID" value="NZ_CAXYUY010000029.1"/>
</dbReference>
<keyword evidence="6" id="KW-1185">Reference proteome</keyword>
<evidence type="ECO:0000313" key="6">
    <source>
        <dbReference type="Proteomes" id="UP000439550"/>
    </source>
</evidence>
<dbReference type="EC" id="6.3.4.15" evidence="3"/>
<dbReference type="PANTHER" id="PTHR12835:SF5">
    <property type="entry name" value="BIOTIN--PROTEIN LIGASE"/>
    <property type="match status" value="1"/>
</dbReference>
<dbReference type="GO" id="GO:0009249">
    <property type="term" value="P:protein lipoylation"/>
    <property type="evidence" value="ECO:0007669"/>
    <property type="project" value="UniProtKB-ARBA"/>
</dbReference>
<evidence type="ECO:0000256" key="2">
    <source>
        <dbReference type="ARBA" id="ARBA00023267"/>
    </source>
</evidence>
<dbReference type="GO" id="GO:0005737">
    <property type="term" value="C:cytoplasm"/>
    <property type="evidence" value="ECO:0007669"/>
    <property type="project" value="TreeGrafter"/>
</dbReference>
<dbReference type="PROSITE" id="PS51733">
    <property type="entry name" value="BPL_LPL_CATALYTIC"/>
    <property type="match status" value="1"/>
</dbReference>
<proteinExistence type="predicted"/>
<evidence type="ECO:0000313" key="5">
    <source>
        <dbReference type="EMBL" id="MQW40057.1"/>
    </source>
</evidence>
<dbReference type="Pfam" id="PF03099">
    <property type="entry name" value="BPL_LplA_LipB"/>
    <property type="match status" value="1"/>
</dbReference>
<dbReference type="AlphaFoldDB" id="A0A7X2D232"/>
<dbReference type="Gene3D" id="3.30.930.10">
    <property type="entry name" value="Bira Bifunctional Protein, Domain 2"/>
    <property type="match status" value="1"/>
</dbReference>
<dbReference type="InterPro" id="IPR003142">
    <property type="entry name" value="BPL_C"/>
</dbReference>
<comment type="caution">
    <text evidence="5">The sequence shown here is derived from an EMBL/GenBank/DDBJ whole genome shotgun (WGS) entry which is preliminary data.</text>
</comment>
<evidence type="ECO:0000259" key="4">
    <source>
        <dbReference type="PROSITE" id="PS51733"/>
    </source>
</evidence>
<dbReference type="InterPro" id="IPR004408">
    <property type="entry name" value="Biotin_CoA_COase_ligase"/>
</dbReference>
<dbReference type="Proteomes" id="UP000439550">
    <property type="component" value="Unassembled WGS sequence"/>
</dbReference>
<dbReference type="Gene3D" id="2.30.30.100">
    <property type="match status" value="1"/>
</dbReference>
<sequence length="258" mass="29217">MNDQLEKNKILEACDFLSDVKVFASSESTQKDAKILDQDRCLYLADHQLSPYGRFGRQYYAVNGSGIYMSLCLHLPHSQDENFFVSTDKTPQYTILMGAALVLAIEKLTTKKPMIKWVNDIYLDGKKMAGILTEASVSTDRTQIIIGVGLNFSITSFPYALKDKATSLFDTEPTLTRNALIAEIWNQFDRLLREDSYFDCYKSHSFILGKHVEFTQNHITYDGYATDLTPQCELVVRLSDGSTRILSSGEISLKKWTS</sequence>
<dbReference type="PANTHER" id="PTHR12835">
    <property type="entry name" value="BIOTIN PROTEIN LIGASE"/>
    <property type="match status" value="1"/>
</dbReference>
<accession>A0A7X2D232</accession>
<feature type="domain" description="BPL/LPL catalytic" evidence="4">
    <location>
        <begin position="9"/>
        <end position="196"/>
    </location>
</feature>
<dbReference type="GO" id="GO:0004077">
    <property type="term" value="F:biotin--[biotin carboxyl-carrier protein] ligase activity"/>
    <property type="evidence" value="ECO:0007669"/>
    <property type="project" value="UniProtKB-EC"/>
</dbReference>
<dbReference type="GO" id="GO:0016740">
    <property type="term" value="F:transferase activity"/>
    <property type="evidence" value="ECO:0007669"/>
    <property type="project" value="UniProtKB-ARBA"/>
</dbReference>
<dbReference type="NCBIfam" id="TIGR00121">
    <property type="entry name" value="birA_ligase"/>
    <property type="match status" value="1"/>
</dbReference>
<dbReference type="InterPro" id="IPR004143">
    <property type="entry name" value="BPL_LPL_catalytic"/>
</dbReference>
<dbReference type="SUPFAM" id="SSF55681">
    <property type="entry name" value="Class II aaRS and biotin synthetases"/>
    <property type="match status" value="1"/>
</dbReference>
<keyword evidence="2" id="KW-0092">Biotin</keyword>
<protein>
    <recommendedName>
        <fullName evidence="3">biotin--[biotin carboxyl-carrier protein] ligase</fullName>
        <ecNumber evidence="3">6.3.4.15</ecNumber>
    </recommendedName>
</protein>
<organism evidence="5 6">
    <name type="scientific">Lactococcus hircilactis</name>
    <dbReference type="NCBI Taxonomy" id="1494462"/>
    <lineage>
        <taxon>Bacteria</taxon>
        <taxon>Bacillati</taxon>
        <taxon>Bacillota</taxon>
        <taxon>Bacilli</taxon>
        <taxon>Lactobacillales</taxon>
        <taxon>Streptococcaceae</taxon>
        <taxon>Lactococcus</taxon>
    </lineage>
</organism>
<gene>
    <name evidence="5" type="ORF">GHI93_08975</name>
</gene>
<name>A0A7X2D232_9LACT</name>
<dbReference type="InterPro" id="IPR045864">
    <property type="entry name" value="aa-tRNA-synth_II/BPL/LPL"/>
</dbReference>
<dbReference type="EMBL" id="WITJ01000012">
    <property type="protein sequence ID" value="MQW40057.1"/>
    <property type="molecule type" value="Genomic_DNA"/>
</dbReference>
<dbReference type="CDD" id="cd16442">
    <property type="entry name" value="BPL"/>
    <property type="match status" value="1"/>
</dbReference>
<evidence type="ECO:0000256" key="1">
    <source>
        <dbReference type="ARBA" id="ARBA00022598"/>
    </source>
</evidence>
<evidence type="ECO:0000256" key="3">
    <source>
        <dbReference type="ARBA" id="ARBA00024227"/>
    </source>
</evidence>
<keyword evidence="1 5" id="KW-0436">Ligase</keyword>
<dbReference type="OrthoDB" id="9807064at2"/>
<dbReference type="Pfam" id="PF02237">
    <property type="entry name" value="BPL_C"/>
    <property type="match status" value="1"/>
</dbReference>